<comment type="caution">
    <text evidence="1">The sequence shown here is derived from an EMBL/GenBank/DDBJ whole genome shotgun (WGS) entry which is preliminary data.</text>
</comment>
<reference evidence="1" key="1">
    <citation type="journal article" date="2023" name="Insect Mol. Biol.">
        <title>Genome sequencing provides insights into the evolution of gene families encoding plant cell wall-degrading enzymes in longhorned beetles.</title>
        <authorList>
            <person name="Shin N.R."/>
            <person name="Okamura Y."/>
            <person name="Kirsch R."/>
            <person name="Pauchet Y."/>
        </authorList>
    </citation>
    <scope>NUCLEOTIDE SEQUENCE</scope>
    <source>
        <strain evidence="1">MMC_N1</strain>
    </source>
</reference>
<dbReference type="Pfam" id="PF06784">
    <property type="entry name" value="UPF0240"/>
    <property type="match status" value="1"/>
</dbReference>
<dbReference type="EMBL" id="JAPWTJ010000028">
    <property type="protein sequence ID" value="KAJ8984729.1"/>
    <property type="molecule type" value="Genomic_DNA"/>
</dbReference>
<name>A0ABQ9K4C2_9CUCU</name>
<organism evidence="1 2">
    <name type="scientific">Molorchus minor</name>
    <dbReference type="NCBI Taxonomy" id="1323400"/>
    <lineage>
        <taxon>Eukaryota</taxon>
        <taxon>Metazoa</taxon>
        <taxon>Ecdysozoa</taxon>
        <taxon>Arthropoda</taxon>
        <taxon>Hexapoda</taxon>
        <taxon>Insecta</taxon>
        <taxon>Pterygota</taxon>
        <taxon>Neoptera</taxon>
        <taxon>Endopterygota</taxon>
        <taxon>Coleoptera</taxon>
        <taxon>Polyphaga</taxon>
        <taxon>Cucujiformia</taxon>
        <taxon>Chrysomeloidea</taxon>
        <taxon>Cerambycidae</taxon>
        <taxon>Lamiinae</taxon>
        <taxon>Monochamini</taxon>
        <taxon>Molorchus</taxon>
    </lineage>
</organism>
<dbReference type="Proteomes" id="UP001162164">
    <property type="component" value="Unassembled WGS sequence"/>
</dbReference>
<evidence type="ECO:0000313" key="1">
    <source>
        <dbReference type="EMBL" id="KAJ8984729.1"/>
    </source>
</evidence>
<protein>
    <submittedName>
        <fullName evidence="1">Uncharacterized protein</fullName>
    </submittedName>
</protein>
<dbReference type="InterPro" id="IPR009622">
    <property type="entry name" value="NDUFAF4"/>
</dbReference>
<sequence>MGKLLSKVSHPFKNFNLESRAHNIISQPKPTPAPRFQTDEIDLQRLMKEYPEAYKESLTKNEELDKYLKSVYVTSKDVKPESKTANPNKPLPTDRRAVEDFIFGVKESINVPEGKITLKDALEFITQHQNEPKIHTSQSIAERFKIPEETTKHVLKYFKVFQVYIPQERNVKAKFAGPSVPKITVIKHLRKELPPPTESKDKT</sequence>
<dbReference type="PANTHER" id="PTHR13338:SF4">
    <property type="entry name" value="NADH DEHYDROGENASE [UBIQUINONE] 1 ALPHA SUBCOMPLEX ASSEMBLY FACTOR 4"/>
    <property type="match status" value="1"/>
</dbReference>
<accession>A0ABQ9K4C2</accession>
<dbReference type="PANTHER" id="PTHR13338">
    <property type="entry name" value="UPF0240 PROTEIN"/>
    <property type="match status" value="1"/>
</dbReference>
<evidence type="ECO:0000313" key="2">
    <source>
        <dbReference type="Proteomes" id="UP001162164"/>
    </source>
</evidence>
<gene>
    <name evidence="1" type="ORF">NQ317_004993</name>
</gene>
<proteinExistence type="predicted"/>
<keyword evidence="2" id="KW-1185">Reference proteome</keyword>